<dbReference type="SUPFAM" id="SSF50630">
    <property type="entry name" value="Acid proteases"/>
    <property type="match status" value="1"/>
</dbReference>
<evidence type="ECO:0000313" key="2">
    <source>
        <dbReference type="EMBL" id="RPD43309.1"/>
    </source>
</evidence>
<keyword evidence="1" id="KW-0732">Signal</keyword>
<comment type="caution">
    <text evidence="2">The sequence shown here is derived from an EMBL/GenBank/DDBJ whole genome shotgun (WGS) entry which is preliminary data.</text>
</comment>
<keyword evidence="3" id="KW-1185">Reference proteome</keyword>
<feature type="signal peptide" evidence="1">
    <location>
        <begin position="1"/>
        <end position="20"/>
    </location>
</feature>
<dbReference type="InterPro" id="IPR021109">
    <property type="entry name" value="Peptidase_aspartic_dom_sf"/>
</dbReference>
<reference evidence="3" key="1">
    <citation type="submission" date="2018-11" db="EMBL/GenBank/DDBJ databases">
        <title>Chitinophaga lutea sp.nov., isolate from arsenic contaminated soil.</title>
        <authorList>
            <person name="Zong Y."/>
        </authorList>
    </citation>
    <scope>NUCLEOTIDE SEQUENCE [LARGE SCALE GENOMIC DNA]</scope>
    <source>
        <strain evidence="3">YLT18</strain>
    </source>
</reference>
<protein>
    <recommendedName>
        <fullName evidence="4">Aspartyl protease</fullName>
    </recommendedName>
</protein>
<dbReference type="Gene3D" id="2.40.70.10">
    <property type="entry name" value="Acid Proteases"/>
    <property type="match status" value="1"/>
</dbReference>
<evidence type="ECO:0000313" key="3">
    <source>
        <dbReference type="Proteomes" id="UP000279089"/>
    </source>
</evidence>
<dbReference type="RefSeq" id="WP_120514577.1">
    <property type="nucleotide sequence ID" value="NZ_QXZY01000001.1"/>
</dbReference>
<dbReference type="Proteomes" id="UP000279089">
    <property type="component" value="Unassembled WGS sequence"/>
</dbReference>
<gene>
    <name evidence="2" type="ORF">EG028_03150</name>
</gene>
<evidence type="ECO:0008006" key="4">
    <source>
        <dbReference type="Google" id="ProtNLM"/>
    </source>
</evidence>
<organism evidence="2 3">
    <name type="scientific">Chitinophaga barathri</name>
    <dbReference type="NCBI Taxonomy" id="1647451"/>
    <lineage>
        <taxon>Bacteria</taxon>
        <taxon>Pseudomonadati</taxon>
        <taxon>Bacteroidota</taxon>
        <taxon>Chitinophagia</taxon>
        <taxon>Chitinophagales</taxon>
        <taxon>Chitinophagaceae</taxon>
        <taxon>Chitinophaga</taxon>
    </lineage>
</organism>
<accession>A0A3N4MUQ8</accession>
<dbReference type="OrthoDB" id="644381at2"/>
<name>A0A3N4MUQ8_9BACT</name>
<dbReference type="EMBL" id="RMBX01000001">
    <property type="protein sequence ID" value="RPD43309.1"/>
    <property type="molecule type" value="Genomic_DNA"/>
</dbReference>
<sequence length="285" mass="31854">MLRKFVILANLIICCLATYGQVPIQVLESGHITIKAKVDGVEGNFILDTGAGLTVFTKTFFDKIPHKVKLDGSFTAFRATAERLDIDLYKVYNFQLGALQKAEDEVSFMDINLGGFDGILSMKLFEQQPFTIDFTKKELVLETERSLSNARMAGERIPLQLQQSRGKALDIFAYFRVNDSLTLQLCLDSGAGKDVYKFNSKYLQRLGLKPTDSTERKSEMNASFASKSYRAQVAKLAVPNAPAVSVTNFRAFFVDGLIYDGIMWINWMGSRITVDLPGKELVVVK</sequence>
<feature type="chain" id="PRO_5018279239" description="Aspartyl protease" evidence="1">
    <location>
        <begin position="21"/>
        <end position="285"/>
    </location>
</feature>
<evidence type="ECO:0000256" key="1">
    <source>
        <dbReference type="SAM" id="SignalP"/>
    </source>
</evidence>
<proteinExistence type="predicted"/>
<dbReference type="AlphaFoldDB" id="A0A3N4MUQ8"/>